<dbReference type="AlphaFoldDB" id="A0A1Q2ZY07"/>
<comment type="similarity">
    <text evidence="1">Belongs to the SWC5 family.</text>
</comment>
<dbReference type="InterPro" id="IPR027124">
    <property type="entry name" value="Swc5/CFDP1/2"/>
</dbReference>
<sequence>MVPKEGEEVDQRPEIDQEDYNEEEDEDFDPNKIQEGSDEEDEDEDFKGENNRSKPSTDYSRIESDTGGLVRTRRARQEEEERQKRHKYETLQVESVSESSANLWEELKHQGLQRLKGAECKKSVLDTTQDADNMNNSSSERQILIKRNYKFAGELVHEEKMVPVSSAEAREYLNSIKFQKSQDDTNKKFLSSGVEEQNEHRTNLRRPLKRPPLLEQIVSGALKPKLTTLEKSSLDWASYVDKEGINEELTLHNKDGYLAKQDFLSRVESFKDQQYKDLRQKQLSMQLQNGT</sequence>
<evidence type="ECO:0000313" key="6">
    <source>
        <dbReference type="EMBL" id="GAV48319.1"/>
    </source>
</evidence>
<proteinExistence type="inferred from homology"/>
<dbReference type="Proteomes" id="UP000187013">
    <property type="component" value="Unassembled WGS sequence"/>
</dbReference>
<dbReference type="EMBL" id="BDGX01000009">
    <property type="protein sequence ID" value="GAV48319.1"/>
    <property type="molecule type" value="Genomic_DNA"/>
</dbReference>
<organism evidence="6 7">
    <name type="scientific">Zygosaccharomyces rouxii</name>
    <dbReference type="NCBI Taxonomy" id="4956"/>
    <lineage>
        <taxon>Eukaryota</taxon>
        <taxon>Fungi</taxon>
        <taxon>Dikarya</taxon>
        <taxon>Ascomycota</taxon>
        <taxon>Saccharomycotina</taxon>
        <taxon>Saccharomycetes</taxon>
        <taxon>Saccharomycetales</taxon>
        <taxon>Saccharomycetaceae</taxon>
        <taxon>Zygosaccharomyces</taxon>
    </lineage>
</organism>
<comment type="function">
    <text evidence="3">Component of the SWR1 complex which mediates the ATP-dependent exchange of histone H2A for the H2A variant HZT1 leading to transcriptional regulation of selected genes by chromatin remodeling. Involved in chromosome stability.</text>
</comment>
<comment type="caution">
    <text evidence="6">The sequence shown here is derived from an EMBL/GenBank/DDBJ whole genome shotgun (WGS) entry which is preliminary data.</text>
</comment>
<feature type="region of interest" description="Disordered" evidence="4">
    <location>
        <begin position="1"/>
        <end position="87"/>
    </location>
</feature>
<dbReference type="PANTHER" id="PTHR48407">
    <property type="entry name" value="CRANIOFACIAL DEVELOPMENT PROTEIN 1"/>
    <property type="match status" value="1"/>
</dbReference>
<feature type="region of interest" description="Disordered" evidence="4">
    <location>
        <begin position="191"/>
        <end position="210"/>
    </location>
</feature>
<dbReference type="GO" id="GO:0000812">
    <property type="term" value="C:Swr1 complex"/>
    <property type="evidence" value="ECO:0007669"/>
    <property type="project" value="EnsemblFungi"/>
</dbReference>
<reference evidence="6 7" key="1">
    <citation type="submission" date="2016-08" db="EMBL/GenBank/DDBJ databases">
        <title>Draft genome sequence of allopolyploid Zygosaccharomyces rouxii.</title>
        <authorList>
            <person name="Watanabe J."/>
            <person name="Uehara K."/>
            <person name="Mogi Y."/>
            <person name="Tsukioka Y."/>
        </authorList>
    </citation>
    <scope>NUCLEOTIDE SEQUENCE [LARGE SCALE GENOMIC DNA]</scope>
    <source>
        <strain evidence="6 7">NBRC 110957</strain>
    </source>
</reference>
<dbReference type="PROSITE" id="PS51279">
    <property type="entry name" value="BCNT_C"/>
    <property type="match status" value="1"/>
</dbReference>
<evidence type="ECO:0000313" key="7">
    <source>
        <dbReference type="Proteomes" id="UP000187013"/>
    </source>
</evidence>
<dbReference type="eggNOG" id="KOG4776">
    <property type="taxonomic scope" value="Eukaryota"/>
</dbReference>
<accession>A0A1Q2ZY07</accession>
<feature type="compositionally biased region" description="Acidic residues" evidence="4">
    <location>
        <begin position="36"/>
        <end position="46"/>
    </location>
</feature>
<dbReference type="PANTHER" id="PTHR48407:SF1">
    <property type="entry name" value="CRANIOFACIAL DEVELOPMENT PROTEIN 1"/>
    <property type="match status" value="1"/>
</dbReference>
<dbReference type="InterPro" id="IPR011421">
    <property type="entry name" value="BCNT-C"/>
</dbReference>
<evidence type="ECO:0000259" key="5">
    <source>
        <dbReference type="PROSITE" id="PS51279"/>
    </source>
</evidence>
<dbReference type="OrthoDB" id="445677at2759"/>
<feature type="compositionally biased region" description="Acidic residues" evidence="4">
    <location>
        <begin position="16"/>
        <end position="28"/>
    </location>
</feature>
<gene>
    <name evidence="6" type="ORF">ZYGR_0I06160</name>
</gene>
<evidence type="ECO:0000256" key="1">
    <source>
        <dbReference type="ARBA" id="ARBA00010465"/>
    </source>
</evidence>
<dbReference type="GO" id="GO:0006338">
    <property type="term" value="P:chromatin remodeling"/>
    <property type="evidence" value="ECO:0007669"/>
    <property type="project" value="EnsemblFungi"/>
</dbReference>
<dbReference type="Pfam" id="PF07572">
    <property type="entry name" value="BCNT"/>
    <property type="match status" value="1"/>
</dbReference>
<dbReference type="OMA" id="LDWAAYV"/>
<name>A0A1Q2ZY07_ZYGRO</name>
<evidence type="ECO:0000256" key="2">
    <source>
        <dbReference type="ARBA" id="ARBA00019138"/>
    </source>
</evidence>
<evidence type="ECO:0000256" key="4">
    <source>
        <dbReference type="SAM" id="MobiDB-lite"/>
    </source>
</evidence>
<dbReference type="GO" id="GO:0005829">
    <property type="term" value="C:cytosol"/>
    <property type="evidence" value="ECO:0007669"/>
    <property type="project" value="EnsemblFungi"/>
</dbReference>
<protein>
    <recommendedName>
        <fullName evidence="2">SWR1-complex protein 5</fullName>
    </recommendedName>
</protein>
<feature type="compositionally biased region" description="Basic and acidic residues" evidence="4">
    <location>
        <begin position="1"/>
        <end position="15"/>
    </location>
</feature>
<evidence type="ECO:0000256" key="3">
    <source>
        <dbReference type="ARBA" id="ARBA00025222"/>
    </source>
</evidence>
<feature type="domain" description="BCNT-C" evidence="5">
    <location>
        <begin position="208"/>
        <end position="285"/>
    </location>
</feature>